<dbReference type="EMBL" id="PCVI01000004">
    <property type="protein sequence ID" value="PIQ70485.1"/>
    <property type="molecule type" value="Genomic_DNA"/>
</dbReference>
<accession>A0A2H0KGX1</accession>
<organism evidence="1 2">
    <name type="scientific">Candidatus Shapirobacteria bacterium CG11_big_fil_rev_8_21_14_0_20_40_12</name>
    <dbReference type="NCBI Taxonomy" id="1974889"/>
    <lineage>
        <taxon>Bacteria</taxon>
        <taxon>Candidatus Shapironibacteriota</taxon>
    </lineage>
</organism>
<dbReference type="Proteomes" id="UP000231371">
    <property type="component" value="Unassembled WGS sequence"/>
</dbReference>
<gene>
    <name evidence="1" type="ORF">COV89_00240</name>
</gene>
<name>A0A2H0KGX1_9BACT</name>
<dbReference type="AlphaFoldDB" id="A0A2H0KGX1"/>
<evidence type="ECO:0000313" key="2">
    <source>
        <dbReference type="Proteomes" id="UP000231371"/>
    </source>
</evidence>
<evidence type="ECO:0000313" key="1">
    <source>
        <dbReference type="EMBL" id="PIQ70485.1"/>
    </source>
</evidence>
<reference evidence="1 2" key="1">
    <citation type="submission" date="2017-09" db="EMBL/GenBank/DDBJ databases">
        <title>Depth-based differentiation of microbial function through sediment-hosted aquifers and enrichment of novel symbionts in the deep terrestrial subsurface.</title>
        <authorList>
            <person name="Probst A.J."/>
            <person name="Ladd B."/>
            <person name="Jarett J.K."/>
            <person name="Geller-Mcgrath D.E."/>
            <person name="Sieber C.M."/>
            <person name="Emerson J.B."/>
            <person name="Anantharaman K."/>
            <person name="Thomas B.C."/>
            <person name="Malmstrom R."/>
            <person name="Stieglmeier M."/>
            <person name="Klingl A."/>
            <person name="Woyke T."/>
            <person name="Ryan C.M."/>
            <person name="Banfield J.F."/>
        </authorList>
    </citation>
    <scope>NUCLEOTIDE SEQUENCE [LARGE SCALE GENOMIC DNA]</scope>
    <source>
        <strain evidence="1">CG11_big_fil_rev_8_21_14_0_20_40_12</strain>
    </source>
</reference>
<proteinExistence type="predicted"/>
<comment type="caution">
    <text evidence="1">The sequence shown here is derived from an EMBL/GenBank/DDBJ whole genome shotgun (WGS) entry which is preliminary data.</text>
</comment>
<feature type="non-terminal residue" evidence="1">
    <location>
        <position position="158"/>
    </location>
</feature>
<protein>
    <submittedName>
        <fullName evidence="1">Uncharacterized protein</fullName>
    </submittedName>
</protein>
<sequence>MGYNGQNYSSFTVGTDGALAIATTNNATTSINAGLTVNTNSLVVQDATGYVGIGTTNPHDLLWLEKNQNGETHSVLVNSNAGALATAELIVSNDNSSSLAAKTAGLRLITLGTGFTNNGGFMADTALIDADSGLSGGLNIMTRATAPIRFYTSGHENA</sequence>